<organism evidence="4 5">
    <name type="scientific">Argiope bruennichi</name>
    <name type="common">Wasp spider</name>
    <name type="synonym">Aranea bruennichi</name>
    <dbReference type="NCBI Taxonomy" id="94029"/>
    <lineage>
        <taxon>Eukaryota</taxon>
        <taxon>Metazoa</taxon>
        <taxon>Ecdysozoa</taxon>
        <taxon>Arthropoda</taxon>
        <taxon>Chelicerata</taxon>
        <taxon>Arachnida</taxon>
        <taxon>Araneae</taxon>
        <taxon>Araneomorphae</taxon>
        <taxon>Entelegynae</taxon>
        <taxon>Araneoidea</taxon>
        <taxon>Araneidae</taxon>
        <taxon>Argiope</taxon>
    </lineage>
</organism>
<proteinExistence type="predicted"/>
<name>A0A8T0EVS4_ARGBR</name>
<gene>
    <name evidence="4" type="ORF">HNY73_012703</name>
</gene>
<keyword evidence="2" id="KW-1133">Transmembrane helix</keyword>
<evidence type="ECO:0000256" key="2">
    <source>
        <dbReference type="SAM" id="Phobius"/>
    </source>
</evidence>
<feature type="transmembrane region" description="Helical" evidence="2">
    <location>
        <begin position="420"/>
        <end position="444"/>
    </location>
</feature>
<dbReference type="AlphaFoldDB" id="A0A8T0EVS4"/>
<evidence type="ECO:0000256" key="3">
    <source>
        <dbReference type="SAM" id="SignalP"/>
    </source>
</evidence>
<feature type="chain" id="PRO_5035928115" evidence="3">
    <location>
        <begin position="21"/>
        <end position="523"/>
    </location>
</feature>
<evidence type="ECO:0000313" key="4">
    <source>
        <dbReference type="EMBL" id="KAF8782413.1"/>
    </source>
</evidence>
<comment type="caution">
    <text evidence="4">The sequence shown here is derived from an EMBL/GenBank/DDBJ whole genome shotgun (WGS) entry which is preliminary data.</text>
</comment>
<evidence type="ECO:0000313" key="5">
    <source>
        <dbReference type="Proteomes" id="UP000807504"/>
    </source>
</evidence>
<keyword evidence="2" id="KW-0472">Membrane</keyword>
<feature type="region of interest" description="Disordered" evidence="1">
    <location>
        <begin position="22"/>
        <end position="49"/>
    </location>
</feature>
<protein>
    <submittedName>
        <fullName evidence="4">Uncharacterized protein</fullName>
    </submittedName>
</protein>
<keyword evidence="2" id="KW-0812">Transmembrane</keyword>
<dbReference type="Proteomes" id="UP000807504">
    <property type="component" value="Unassembled WGS sequence"/>
</dbReference>
<feature type="signal peptide" evidence="3">
    <location>
        <begin position="1"/>
        <end position="20"/>
    </location>
</feature>
<accession>A0A8T0EVS4</accession>
<feature type="compositionally biased region" description="Basic residues" evidence="1">
    <location>
        <begin position="22"/>
        <end position="34"/>
    </location>
</feature>
<keyword evidence="5" id="KW-1185">Reference proteome</keyword>
<reference evidence="4" key="2">
    <citation type="submission" date="2020-06" db="EMBL/GenBank/DDBJ databases">
        <authorList>
            <person name="Sheffer M."/>
        </authorList>
    </citation>
    <scope>NUCLEOTIDE SEQUENCE</scope>
</reference>
<dbReference type="EMBL" id="JABXBU010001863">
    <property type="protein sequence ID" value="KAF8782413.1"/>
    <property type="molecule type" value="Genomic_DNA"/>
</dbReference>
<reference evidence="4" key="1">
    <citation type="journal article" date="2020" name="bioRxiv">
        <title>Chromosome-level reference genome of the European wasp spider Argiope bruennichi: a resource for studies on range expansion and evolutionary adaptation.</title>
        <authorList>
            <person name="Sheffer M.M."/>
            <person name="Hoppe A."/>
            <person name="Krehenwinkel H."/>
            <person name="Uhl G."/>
            <person name="Kuss A.W."/>
            <person name="Jensen L."/>
            <person name="Jensen C."/>
            <person name="Gillespie R.G."/>
            <person name="Hoff K.J."/>
            <person name="Prost S."/>
        </authorList>
    </citation>
    <scope>NUCLEOTIDE SEQUENCE</scope>
</reference>
<evidence type="ECO:0000256" key="1">
    <source>
        <dbReference type="SAM" id="MobiDB-lite"/>
    </source>
</evidence>
<keyword evidence="3" id="KW-0732">Signal</keyword>
<sequence length="523" mass="59599">MKHPILLLLASLMVLHGANSFHHSHHRKRSKNSMKRISTTKSPLSGPDDKETLKEALQLLNVGKKTLGLNTEDPDLLLQLVENPNEKNKSANIEKLLEDPKQIPHAPIGKQYLALSGDNGKVKVDNFTNLTPSPNEKALVTSNVSDIQDVFKMVMEKKAPDSQSKVFHKITIIETNQLKPYSNKELLHATKSFKRRRRHKSWHSARKFHIRPHIRQKRSRFSPMLNFFHRKHPTKFHETPFARKQIPKKINATAWRDSEDSSIEISLSKLPNPVHFNKRLYGGKTFRESEDNFVDKVFLPSGNDRLERRENSKDVKDKSSVADDNLQFGDENLEKLINSIGFVNSLKTVISKTSPQTIITEGNLISTVPIGKTSISTPSKAARIDLGTHIQKQDLFPQLGMDRYALVERILPVEQGHETLLSHVLEVAVIMILTLLCFIIILLVHSRLYRTSSAPSEKIAVVRKEKATSQNQNIRDLNRNCPYGGMYYYKTVAMGEDDLGLLNLEWQSENGDWLSEIEEKDKL</sequence>